<dbReference type="PATRIC" id="fig|1238182.3.peg.1540"/>
<evidence type="ECO:0000313" key="8">
    <source>
        <dbReference type="Proteomes" id="UP000009881"/>
    </source>
</evidence>
<dbReference type="PANTHER" id="PTHR30522:SF0">
    <property type="entry name" value="NUCLEOSIDE TRIPHOSPHATE PYROPHOSPHOHYDROLASE"/>
    <property type="match status" value="1"/>
</dbReference>
<comment type="similarity">
    <text evidence="2">Belongs to the nucleoside triphosphate pyrophosphohydrolase family.</text>
</comment>
<dbReference type="CDD" id="cd11528">
    <property type="entry name" value="NTP-PPase_MazG_Nterm"/>
    <property type="match status" value="1"/>
</dbReference>
<dbReference type="Gene3D" id="1.10.287.1080">
    <property type="entry name" value="MazG-like"/>
    <property type="match status" value="2"/>
</dbReference>
<feature type="domain" description="NTP pyrophosphohydrolase MazG-like" evidence="6">
    <location>
        <begin position="190"/>
        <end position="249"/>
    </location>
</feature>
<evidence type="ECO:0000256" key="1">
    <source>
        <dbReference type="ARBA" id="ARBA00052141"/>
    </source>
</evidence>
<name>K9H371_9PROT</name>
<dbReference type="RefSeq" id="WP_009539985.1">
    <property type="nucleotide sequence ID" value="NZ_ANHY01000006.1"/>
</dbReference>
<dbReference type="NCBIfam" id="TIGR00444">
    <property type="entry name" value="mazG"/>
    <property type="match status" value="1"/>
</dbReference>
<evidence type="ECO:0000313" key="7">
    <source>
        <dbReference type="EMBL" id="EKV31504.1"/>
    </source>
</evidence>
<dbReference type="InterPro" id="IPR004518">
    <property type="entry name" value="MazG-like_dom"/>
</dbReference>
<dbReference type="STRING" id="1238182.C882_3877"/>
<keyword evidence="8" id="KW-1185">Reference proteome</keyword>
<dbReference type="CDD" id="cd11529">
    <property type="entry name" value="NTP-PPase_MazG_Cterm"/>
    <property type="match status" value="1"/>
</dbReference>
<dbReference type="GO" id="GO:0046076">
    <property type="term" value="P:dTTP catabolic process"/>
    <property type="evidence" value="ECO:0007669"/>
    <property type="project" value="TreeGrafter"/>
</dbReference>
<evidence type="ECO:0000256" key="5">
    <source>
        <dbReference type="SAM" id="MobiDB-lite"/>
    </source>
</evidence>
<dbReference type="Pfam" id="PF03819">
    <property type="entry name" value="MazG"/>
    <property type="match status" value="2"/>
</dbReference>
<dbReference type="Proteomes" id="UP000009881">
    <property type="component" value="Unassembled WGS sequence"/>
</dbReference>
<gene>
    <name evidence="7" type="ORF">C882_3877</name>
</gene>
<comment type="caution">
    <text evidence="7">The sequence shown here is derived from an EMBL/GenBank/DDBJ whole genome shotgun (WGS) entry which is preliminary data.</text>
</comment>
<feature type="domain" description="NTP pyrophosphohydrolase MazG-like" evidence="6">
    <location>
        <begin position="34"/>
        <end position="107"/>
    </location>
</feature>
<dbReference type="PANTHER" id="PTHR30522">
    <property type="entry name" value="NUCLEOSIDE TRIPHOSPHATE PYROPHOSPHOHYDROLASE"/>
    <property type="match status" value="1"/>
</dbReference>
<feature type="region of interest" description="Disordered" evidence="5">
    <location>
        <begin position="257"/>
        <end position="285"/>
    </location>
</feature>
<dbReference type="EMBL" id="ANHY01000006">
    <property type="protein sequence ID" value="EKV31504.1"/>
    <property type="molecule type" value="Genomic_DNA"/>
</dbReference>
<dbReference type="GO" id="GO:0006203">
    <property type="term" value="P:dGTP catabolic process"/>
    <property type="evidence" value="ECO:0007669"/>
    <property type="project" value="TreeGrafter"/>
</dbReference>
<dbReference type="OrthoDB" id="9808939at2"/>
<keyword evidence="7" id="KW-0378">Hydrolase</keyword>
<dbReference type="InterPro" id="IPR011551">
    <property type="entry name" value="NTP_PyrPHydrolase_MazG"/>
</dbReference>
<dbReference type="SUPFAM" id="SSF101386">
    <property type="entry name" value="all-alpha NTP pyrophosphatases"/>
    <property type="match status" value="2"/>
</dbReference>
<evidence type="ECO:0000256" key="4">
    <source>
        <dbReference type="ARBA" id="ARBA00074799"/>
    </source>
</evidence>
<dbReference type="GO" id="GO:0047693">
    <property type="term" value="F:ATP diphosphatase activity"/>
    <property type="evidence" value="ECO:0007669"/>
    <property type="project" value="UniProtKB-EC"/>
</dbReference>
<dbReference type="GO" id="GO:0046047">
    <property type="term" value="P:TTP catabolic process"/>
    <property type="evidence" value="ECO:0007669"/>
    <property type="project" value="TreeGrafter"/>
</dbReference>
<comment type="catalytic activity">
    <reaction evidence="1">
        <text>ATP + H2O = AMP + diphosphate + H(+)</text>
        <dbReference type="Rhea" id="RHEA:14245"/>
        <dbReference type="ChEBI" id="CHEBI:15377"/>
        <dbReference type="ChEBI" id="CHEBI:15378"/>
        <dbReference type="ChEBI" id="CHEBI:30616"/>
        <dbReference type="ChEBI" id="CHEBI:33019"/>
        <dbReference type="ChEBI" id="CHEBI:456215"/>
        <dbReference type="EC" id="3.6.1.8"/>
    </reaction>
</comment>
<dbReference type="GO" id="GO:0046061">
    <property type="term" value="P:dATP catabolic process"/>
    <property type="evidence" value="ECO:0007669"/>
    <property type="project" value="TreeGrafter"/>
</dbReference>
<evidence type="ECO:0000256" key="3">
    <source>
        <dbReference type="ARBA" id="ARBA00066372"/>
    </source>
</evidence>
<dbReference type="InterPro" id="IPR048015">
    <property type="entry name" value="NTP-PPase_MazG-like_N"/>
</dbReference>
<dbReference type="InterPro" id="IPR048011">
    <property type="entry name" value="NTP-PPase_MazG-like_C"/>
</dbReference>
<reference evidence="7 8" key="1">
    <citation type="journal article" date="2013" name="Genome Announc.">
        <title>Draft Genome Sequence of an Alphaproteobacterium, Caenispirillum salinarum AK4(T), Isolated from a Solar Saltern.</title>
        <authorList>
            <person name="Khatri I."/>
            <person name="Singh A."/>
            <person name="Korpole S."/>
            <person name="Pinnaka A.K."/>
            <person name="Subramanian S."/>
        </authorList>
    </citation>
    <scope>NUCLEOTIDE SEQUENCE [LARGE SCALE GENOMIC DNA]</scope>
    <source>
        <strain evidence="7 8">AK4</strain>
    </source>
</reference>
<dbReference type="EC" id="3.6.1.8" evidence="3"/>
<dbReference type="GO" id="GO:0046052">
    <property type="term" value="P:UTP catabolic process"/>
    <property type="evidence" value="ECO:0007669"/>
    <property type="project" value="TreeGrafter"/>
</dbReference>
<evidence type="ECO:0000256" key="2">
    <source>
        <dbReference type="ARBA" id="ARBA00061115"/>
    </source>
</evidence>
<dbReference type="NCBIfam" id="NF007113">
    <property type="entry name" value="PRK09562.1"/>
    <property type="match status" value="1"/>
</dbReference>
<dbReference type="GO" id="GO:0046081">
    <property type="term" value="P:dUTP catabolic process"/>
    <property type="evidence" value="ECO:0007669"/>
    <property type="project" value="TreeGrafter"/>
</dbReference>
<dbReference type="eggNOG" id="COG3956">
    <property type="taxonomic scope" value="Bacteria"/>
</dbReference>
<dbReference type="AlphaFoldDB" id="K9H371"/>
<dbReference type="GO" id="GO:0006950">
    <property type="term" value="P:response to stress"/>
    <property type="evidence" value="ECO:0007669"/>
    <property type="project" value="UniProtKB-ARBA"/>
</dbReference>
<accession>K9H371</accession>
<sequence>MTEQHARPRPIDDLLAIMARLRDPDGGCPWDLEQTFATIVPYTIEEAYEVADAIERDDMHELQDELGDLLLQVVFHSRMAEEEGHFAFNDVVGSICHKMIRRHPNVFADAVTEDAEAQRVAWEEQKAQERAAKAARRADAGEGAGAAADARHSVLDGLPVALPALTRALKIQNRVGRVGFDWPAAVQVIDKIEEELEEVREELDAPVRDQDRVAEEIGDLLFAVANLARKADVDPESALRHANAKFEKRFRAVEDHLEKRGRSPETSDLEEMEALWGQVKRDARP</sequence>
<evidence type="ECO:0000259" key="6">
    <source>
        <dbReference type="Pfam" id="PF03819"/>
    </source>
</evidence>
<dbReference type="FunFam" id="1.10.287.1080:FF:000001">
    <property type="entry name" value="Nucleoside triphosphate pyrophosphohydrolase"/>
    <property type="match status" value="1"/>
</dbReference>
<proteinExistence type="inferred from homology"/>
<dbReference type="FunFam" id="1.10.287.1080:FF:000003">
    <property type="entry name" value="Nucleoside triphosphate pyrophosphohydrolase"/>
    <property type="match status" value="1"/>
</dbReference>
<organism evidence="7 8">
    <name type="scientific">Caenispirillum salinarum AK4</name>
    <dbReference type="NCBI Taxonomy" id="1238182"/>
    <lineage>
        <taxon>Bacteria</taxon>
        <taxon>Pseudomonadati</taxon>
        <taxon>Pseudomonadota</taxon>
        <taxon>Alphaproteobacteria</taxon>
        <taxon>Rhodospirillales</taxon>
        <taxon>Novispirillaceae</taxon>
        <taxon>Caenispirillum</taxon>
    </lineage>
</organism>
<protein>
    <recommendedName>
        <fullName evidence="4">Nucleoside triphosphate pyrophosphohydrolase</fullName>
        <ecNumber evidence="3">3.6.1.8</ecNumber>
    </recommendedName>
</protein>